<dbReference type="InterPro" id="IPR016181">
    <property type="entry name" value="Acyl_CoA_acyltransferase"/>
</dbReference>
<dbReference type="Proteomes" id="UP000035760">
    <property type="component" value="Unassembled WGS sequence"/>
</dbReference>
<comment type="similarity">
    <text evidence="6">Belongs to the acetyltransferase family. OlsB subfamily.</text>
</comment>
<reference evidence="12" key="2">
    <citation type="submission" date="2014-03" db="EMBL/GenBank/DDBJ databases">
        <title>Candidatus Competibacter-lineage genomes retrieved from metagenomes reveal functional metabolic diversity.</title>
        <authorList>
            <person name="McIlroy S.J."/>
            <person name="Albertsen M."/>
            <person name="Andresen E.K."/>
            <person name="Saunders A.M."/>
            <person name="Kristiansen R."/>
            <person name="Stokholm-Bjerregaard M."/>
            <person name="Nielsen K.L."/>
            <person name="Nielsen P.H."/>
        </authorList>
    </citation>
    <scope>NUCLEOTIDE SEQUENCE</scope>
    <source>
        <strain evidence="12">Run_A_D11</strain>
    </source>
</reference>
<proteinExistence type="inferred from homology"/>
<evidence type="ECO:0000256" key="4">
    <source>
        <dbReference type="ARBA" id="ARBA00023098"/>
    </source>
</evidence>
<dbReference type="Gene3D" id="3.40.630.30">
    <property type="match status" value="1"/>
</dbReference>
<evidence type="ECO:0000256" key="10">
    <source>
        <dbReference type="ARBA" id="ARBA00047785"/>
    </source>
</evidence>
<dbReference type="InterPro" id="IPR052351">
    <property type="entry name" value="Ornithine_N-alpha-AT"/>
</dbReference>
<evidence type="ECO:0000256" key="9">
    <source>
        <dbReference type="ARBA" id="ARBA00045724"/>
    </source>
</evidence>
<evidence type="ECO:0000256" key="5">
    <source>
        <dbReference type="ARBA" id="ARBA00023315"/>
    </source>
</evidence>
<keyword evidence="5" id="KW-0012">Acyltransferase</keyword>
<dbReference type="SUPFAM" id="SSF55729">
    <property type="entry name" value="Acyl-CoA N-acyltransferases (Nat)"/>
    <property type="match status" value="1"/>
</dbReference>
<comment type="function">
    <text evidence="9">Catalyzes the first step in the biosynthesis of ornithine lipids, which are phosphorus-free membrane lipids. Catalyzes the 3-hydroxyacyl-acyl carrier protein-dependent acylation of ornithine to form lyso-ornithine lipid (LOL).</text>
</comment>
<evidence type="ECO:0000256" key="8">
    <source>
        <dbReference type="ARBA" id="ARBA00039866"/>
    </source>
</evidence>
<feature type="region of interest" description="Disordered" evidence="11">
    <location>
        <begin position="1"/>
        <end position="25"/>
    </location>
</feature>
<dbReference type="PANTHER" id="PTHR37323:SF1">
    <property type="entry name" value="L-ORNITHINE N(ALPHA)-ACYLTRANSFERASE"/>
    <property type="match status" value="1"/>
</dbReference>
<evidence type="ECO:0000256" key="1">
    <source>
        <dbReference type="ARBA" id="ARBA00005189"/>
    </source>
</evidence>
<evidence type="ECO:0000313" key="13">
    <source>
        <dbReference type="Proteomes" id="UP000035760"/>
    </source>
</evidence>
<accession>W6MDM6</accession>
<comment type="catalytic activity">
    <reaction evidence="10">
        <text>a (3R)-hydroxyacyl-[ACP] + L-ornithine = a lyso-ornithine lipid + holo-[ACP] + H(+)</text>
        <dbReference type="Rhea" id="RHEA:20633"/>
        <dbReference type="Rhea" id="RHEA-COMP:9685"/>
        <dbReference type="Rhea" id="RHEA-COMP:9945"/>
        <dbReference type="ChEBI" id="CHEBI:15378"/>
        <dbReference type="ChEBI" id="CHEBI:46911"/>
        <dbReference type="ChEBI" id="CHEBI:64479"/>
        <dbReference type="ChEBI" id="CHEBI:78827"/>
        <dbReference type="ChEBI" id="CHEBI:138482"/>
        <dbReference type="EC" id="2.3.2.30"/>
    </reaction>
    <physiologicalReaction direction="left-to-right" evidence="10">
        <dbReference type="Rhea" id="RHEA:20634"/>
    </physiologicalReaction>
</comment>
<dbReference type="OrthoDB" id="9787072at2"/>
<comment type="caution">
    <text evidence="12">The sequence shown here is derived from an EMBL/GenBank/DDBJ whole genome shotgun (WGS) entry which is preliminary data.</text>
</comment>
<dbReference type="Pfam" id="PF13444">
    <property type="entry name" value="Acetyltransf_5"/>
    <property type="match status" value="1"/>
</dbReference>
<keyword evidence="3" id="KW-0808">Transferase</keyword>
<evidence type="ECO:0000313" key="12">
    <source>
        <dbReference type="EMBL" id="CDI03128.1"/>
    </source>
</evidence>
<dbReference type="STRING" id="1400863.BN873_390004"/>
<evidence type="ECO:0000256" key="2">
    <source>
        <dbReference type="ARBA" id="ARBA00022516"/>
    </source>
</evidence>
<dbReference type="AlphaFoldDB" id="W6MDM6"/>
<feature type="compositionally biased region" description="Basic and acidic residues" evidence="11">
    <location>
        <begin position="1"/>
        <end position="12"/>
    </location>
</feature>
<keyword evidence="13" id="KW-1185">Reference proteome</keyword>
<keyword evidence="2" id="KW-0444">Lipid biosynthesis</keyword>
<evidence type="ECO:0000256" key="3">
    <source>
        <dbReference type="ARBA" id="ARBA00022679"/>
    </source>
</evidence>
<evidence type="ECO:0000256" key="6">
    <source>
        <dbReference type="ARBA" id="ARBA00038095"/>
    </source>
</evidence>
<dbReference type="RefSeq" id="WP_082161228.1">
    <property type="nucleotide sequence ID" value="NZ_CBTJ020000046.1"/>
</dbReference>
<organism evidence="12 13">
    <name type="scientific">Candidatus Competibacter denitrificans Run_A_D11</name>
    <dbReference type="NCBI Taxonomy" id="1400863"/>
    <lineage>
        <taxon>Bacteria</taxon>
        <taxon>Pseudomonadati</taxon>
        <taxon>Pseudomonadota</taxon>
        <taxon>Gammaproteobacteria</taxon>
        <taxon>Candidatus Competibacteraceae</taxon>
        <taxon>Candidatus Competibacter</taxon>
    </lineage>
</organism>
<reference evidence="12" key="1">
    <citation type="submission" date="2013-07" db="EMBL/GenBank/DDBJ databases">
        <authorList>
            <person name="McIlroy S."/>
        </authorList>
    </citation>
    <scope>NUCLEOTIDE SEQUENCE [LARGE SCALE GENOMIC DNA]</scope>
    <source>
        <strain evidence="12">Run_A_D11</strain>
    </source>
</reference>
<evidence type="ECO:0000256" key="11">
    <source>
        <dbReference type="SAM" id="MobiDB-lite"/>
    </source>
</evidence>
<dbReference type="PANTHER" id="PTHR37323">
    <property type="entry name" value="GCN5-RELATED N-ACETYLTRANSFERASE"/>
    <property type="match status" value="1"/>
</dbReference>
<dbReference type="EMBL" id="CBTJ020000046">
    <property type="protein sequence ID" value="CDI03128.1"/>
    <property type="molecule type" value="Genomic_DNA"/>
</dbReference>
<keyword evidence="4" id="KW-0443">Lipid metabolism</keyword>
<dbReference type="EC" id="2.3.2.30" evidence="7"/>
<dbReference type="GO" id="GO:0006629">
    <property type="term" value="P:lipid metabolic process"/>
    <property type="evidence" value="ECO:0007669"/>
    <property type="project" value="UniProtKB-KW"/>
</dbReference>
<sequence>MTESPRVADHARSFPSASVAPTGAPRSLDATLARCEEDIRAAQRLRYAIFAEEMGAKLHNRLPGIDHDPLDAYCQHLIVRDGFGQVIGCTRILTADAANRAGGFYSQTEFDLTPVLALPGRFMEIGRTCVHPDHRNGATIGTLWSGLAAFIAAHRIDYLIGCASIPLGENSHSIRALYAELAQRHLVPEPLRVKPLLPLPRHDGMASRVETVPPLLKAYLRLGARIGGEPCLDPDFKVADVFILLATQRIERRYARHFLDRDQ</sequence>
<protein>
    <recommendedName>
        <fullName evidence="8">L-ornithine N(alpha)-acyltransferase</fullName>
        <ecNumber evidence="7">2.3.2.30</ecNumber>
    </recommendedName>
</protein>
<dbReference type="GO" id="GO:0043810">
    <property type="term" value="F:ornithine-acyl [acyl carrier protein] N-acyltransferase activity"/>
    <property type="evidence" value="ECO:0007669"/>
    <property type="project" value="UniProtKB-EC"/>
</dbReference>
<evidence type="ECO:0000256" key="7">
    <source>
        <dbReference type="ARBA" id="ARBA00039058"/>
    </source>
</evidence>
<comment type="pathway">
    <text evidence="1">Lipid metabolism.</text>
</comment>
<gene>
    <name evidence="12" type="ORF">BN873_390004</name>
</gene>
<name>W6MDM6_9GAMM</name>